<dbReference type="SUPFAM" id="SSF47979">
    <property type="entry name" value="Iron-dependent repressor protein, dimerization domain"/>
    <property type="match status" value="1"/>
</dbReference>
<evidence type="ECO:0000256" key="2">
    <source>
        <dbReference type="ARBA" id="ARBA00007871"/>
    </source>
</evidence>
<sequence length="171" mass="19112">MTERQLSSILEDYLKAIYSLQREEGRGTTNGIARAMEVSAPTVTQTLRKLAGLGFVAYRPYHGVNLTRAGERIALEVIRHHRLVERFLHQALGLSWDRVHQEADRWEHHLSDEVEESMAESMNHPTHDPHGAPIPSAELVMAEEDLVTIGALEAGEEGTVREVADEDSALL</sequence>
<evidence type="ECO:0000313" key="15">
    <source>
        <dbReference type="Proteomes" id="UP000179034"/>
    </source>
</evidence>
<evidence type="ECO:0000256" key="1">
    <source>
        <dbReference type="ARBA" id="ARBA00004496"/>
    </source>
</evidence>
<dbReference type="InterPro" id="IPR022689">
    <property type="entry name" value="Iron_dep_repressor"/>
</dbReference>
<comment type="caution">
    <text evidence="14">The sequence shown here is derived from an EMBL/GenBank/DDBJ whole genome shotgun (WGS) entry which is preliminary data.</text>
</comment>
<dbReference type="GO" id="GO:0046983">
    <property type="term" value="F:protein dimerization activity"/>
    <property type="evidence" value="ECO:0007669"/>
    <property type="project" value="InterPro"/>
</dbReference>
<proteinExistence type="inferred from homology"/>
<dbReference type="Pfam" id="PF01325">
    <property type="entry name" value="Fe_dep_repress"/>
    <property type="match status" value="1"/>
</dbReference>
<dbReference type="AlphaFoldDB" id="A0A1F5YCL7"/>
<dbReference type="EMBL" id="MFIW01000036">
    <property type="protein sequence ID" value="OGF97920.1"/>
    <property type="molecule type" value="Genomic_DNA"/>
</dbReference>
<evidence type="ECO:0000256" key="10">
    <source>
        <dbReference type="ARBA" id="ARBA00023211"/>
    </source>
</evidence>
<evidence type="ECO:0000256" key="7">
    <source>
        <dbReference type="ARBA" id="ARBA00023125"/>
    </source>
</evidence>
<dbReference type="Gene3D" id="1.10.10.10">
    <property type="entry name" value="Winged helix-like DNA-binding domain superfamily/Winged helix DNA-binding domain"/>
    <property type="match status" value="1"/>
</dbReference>
<protein>
    <recommendedName>
        <fullName evidence="11">Manganese transport regulator</fullName>
    </recommendedName>
</protein>
<comment type="subunit">
    <text evidence="3">Homodimer.</text>
</comment>
<keyword evidence="6" id="KW-0805">Transcription regulation</keyword>
<dbReference type="PROSITE" id="PS50944">
    <property type="entry name" value="HTH_DTXR"/>
    <property type="match status" value="1"/>
</dbReference>
<keyword evidence="10" id="KW-0464">Manganese</keyword>
<dbReference type="SMART" id="SM00529">
    <property type="entry name" value="HTH_DTXR"/>
    <property type="match status" value="1"/>
</dbReference>
<organism evidence="14 15">
    <name type="scientific">Candidatus Glassbacteria bacterium RBG_16_58_8</name>
    <dbReference type="NCBI Taxonomy" id="1817866"/>
    <lineage>
        <taxon>Bacteria</taxon>
        <taxon>Candidatus Glassiibacteriota</taxon>
    </lineage>
</organism>
<dbReference type="InterPro" id="IPR036388">
    <property type="entry name" value="WH-like_DNA-bd_sf"/>
</dbReference>
<evidence type="ECO:0000256" key="5">
    <source>
        <dbReference type="ARBA" id="ARBA00022491"/>
    </source>
</evidence>
<evidence type="ECO:0000259" key="13">
    <source>
        <dbReference type="PROSITE" id="PS50944"/>
    </source>
</evidence>
<dbReference type="InterPro" id="IPR001367">
    <property type="entry name" value="Fe_dep_repressor"/>
</dbReference>
<dbReference type="InterPro" id="IPR022687">
    <property type="entry name" value="HTH_DTXR"/>
</dbReference>
<dbReference type="GO" id="GO:0003700">
    <property type="term" value="F:DNA-binding transcription factor activity"/>
    <property type="evidence" value="ECO:0007669"/>
    <property type="project" value="InterPro"/>
</dbReference>
<dbReference type="Pfam" id="PF02742">
    <property type="entry name" value="Fe_dep_repr_C"/>
    <property type="match status" value="1"/>
</dbReference>
<dbReference type="SUPFAM" id="SSF46785">
    <property type="entry name" value="Winged helix' DNA-binding domain"/>
    <property type="match status" value="1"/>
</dbReference>
<feature type="domain" description="HTH dtxR-type" evidence="13">
    <location>
        <begin position="1"/>
        <end position="67"/>
    </location>
</feature>
<evidence type="ECO:0000256" key="3">
    <source>
        <dbReference type="ARBA" id="ARBA00011738"/>
    </source>
</evidence>
<keyword evidence="8" id="KW-0010">Activator</keyword>
<keyword evidence="5" id="KW-0678">Repressor</keyword>
<dbReference type="InterPro" id="IPR050536">
    <property type="entry name" value="DtxR_MntR_Metal-Reg"/>
</dbReference>
<dbReference type="Gene3D" id="1.10.60.10">
    <property type="entry name" value="Iron dependent repressor, metal binding and dimerisation domain"/>
    <property type="match status" value="1"/>
</dbReference>
<dbReference type="PANTHER" id="PTHR33238:SF11">
    <property type="entry name" value="TRANSCRIPTIONAL REGULATOR MNTR"/>
    <property type="match status" value="1"/>
</dbReference>
<name>A0A1F5YCL7_9BACT</name>
<feature type="non-terminal residue" evidence="14">
    <location>
        <position position="171"/>
    </location>
</feature>
<feature type="region of interest" description="Disordered" evidence="12">
    <location>
        <begin position="113"/>
        <end position="133"/>
    </location>
</feature>
<evidence type="ECO:0000313" key="14">
    <source>
        <dbReference type="EMBL" id="OGF97920.1"/>
    </source>
</evidence>
<evidence type="ECO:0000256" key="4">
    <source>
        <dbReference type="ARBA" id="ARBA00022490"/>
    </source>
</evidence>
<keyword evidence="7" id="KW-0238">DNA-binding</keyword>
<dbReference type="Proteomes" id="UP000179034">
    <property type="component" value="Unassembled WGS sequence"/>
</dbReference>
<dbReference type="GO" id="GO:0005737">
    <property type="term" value="C:cytoplasm"/>
    <property type="evidence" value="ECO:0007669"/>
    <property type="project" value="UniProtKB-SubCell"/>
</dbReference>
<reference evidence="14 15" key="1">
    <citation type="journal article" date="2016" name="Nat. Commun.">
        <title>Thousands of microbial genomes shed light on interconnected biogeochemical processes in an aquifer system.</title>
        <authorList>
            <person name="Anantharaman K."/>
            <person name="Brown C.T."/>
            <person name="Hug L.A."/>
            <person name="Sharon I."/>
            <person name="Castelle C.J."/>
            <person name="Probst A.J."/>
            <person name="Thomas B.C."/>
            <person name="Singh A."/>
            <person name="Wilkins M.J."/>
            <person name="Karaoz U."/>
            <person name="Brodie E.L."/>
            <person name="Williams K.H."/>
            <person name="Hubbard S.S."/>
            <person name="Banfield J.F."/>
        </authorList>
    </citation>
    <scope>NUCLEOTIDE SEQUENCE [LARGE SCALE GENOMIC DNA]</scope>
</reference>
<dbReference type="GO" id="GO:0003677">
    <property type="term" value="F:DNA binding"/>
    <property type="evidence" value="ECO:0007669"/>
    <property type="project" value="UniProtKB-KW"/>
</dbReference>
<evidence type="ECO:0000256" key="12">
    <source>
        <dbReference type="SAM" id="MobiDB-lite"/>
    </source>
</evidence>
<keyword evidence="4" id="KW-0963">Cytoplasm</keyword>
<dbReference type="InterPro" id="IPR036390">
    <property type="entry name" value="WH_DNA-bd_sf"/>
</dbReference>
<evidence type="ECO:0000256" key="6">
    <source>
        <dbReference type="ARBA" id="ARBA00023015"/>
    </source>
</evidence>
<comment type="subcellular location">
    <subcellularLocation>
        <location evidence="1">Cytoplasm</location>
    </subcellularLocation>
</comment>
<comment type="similarity">
    <text evidence="2">Belongs to the DtxR/MntR family.</text>
</comment>
<evidence type="ECO:0000256" key="8">
    <source>
        <dbReference type="ARBA" id="ARBA00023159"/>
    </source>
</evidence>
<dbReference type="GO" id="GO:0046914">
    <property type="term" value="F:transition metal ion binding"/>
    <property type="evidence" value="ECO:0007669"/>
    <property type="project" value="InterPro"/>
</dbReference>
<keyword evidence="9" id="KW-0804">Transcription</keyword>
<accession>A0A1F5YCL7</accession>
<evidence type="ECO:0000256" key="11">
    <source>
        <dbReference type="ARBA" id="ARBA00032593"/>
    </source>
</evidence>
<evidence type="ECO:0000256" key="9">
    <source>
        <dbReference type="ARBA" id="ARBA00023163"/>
    </source>
</evidence>
<dbReference type="InterPro" id="IPR036421">
    <property type="entry name" value="Fe_dep_repressor_sf"/>
</dbReference>
<dbReference type="PANTHER" id="PTHR33238">
    <property type="entry name" value="IRON (METAL) DEPENDENT REPRESSOR, DTXR FAMILY"/>
    <property type="match status" value="1"/>
</dbReference>
<gene>
    <name evidence="14" type="ORF">A2Z06_02940</name>
</gene>